<sequence length="303" mass="33930">MSQPNNHILIVDDEPQVRDLTRRALTAHGFQCDVVSDGEEAVQLVSKTSYDAVLTDLRMPRKHGHSLCIDLMQLPKPPCVMVLTALTDPRLVRDLMMRGVKDVVQKPVNYDVLAMKLQAVIEQGRQQQMKSVVGPPKKANLKKFNLLQQVEASLVELTELGGDRLDSVFEVHHELPDPPRAIREFIRRMAESEVMENDKADGSAMPSHPGRNSDRVTCFTTAVAVPVDRLWKRIGDPFKLALRDLSEGGVRLLHTRATNAEYLALCWNATQVGGKQIRVVCTIRKCKPCGPFYDINGQFVMAD</sequence>
<evidence type="ECO:0000313" key="5">
    <source>
        <dbReference type="Proteomes" id="UP000316426"/>
    </source>
</evidence>
<proteinExistence type="predicted"/>
<dbReference type="CDD" id="cd00156">
    <property type="entry name" value="REC"/>
    <property type="match status" value="1"/>
</dbReference>
<name>A0A518KBJ7_9BACT</name>
<feature type="modified residue" description="4-aspartylphosphate" evidence="2">
    <location>
        <position position="56"/>
    </location>
</feature>
<dbReference type="AlphaFoldDB" id="A0A518KBJ7"/>
<dbReference type="SMART" id="SM00448">
    <property type="entry name" value="REC"/>
    <property type="match status" value="1"/>
</dbReference>
<dbReference type="InterPro" id="IPR001789">
    <property type="entry name" value="Sig_transdc_resp-reg_receiver"/>
</dbReference>
<gene>
    <name evidence="4" type="primary">tcrA</name>
    <name evidence="4" type="ORF">Spa11_33770</name>
</gene>
<dbReference type="PROSITE" id="PS50110">
    <property type="entry name" value="RESPONSE_REGULATORY"/>
    <property type="match status" value="1"/>
</dbReference>
<evidence type="ECO:0000313" key="4">
    <source>
        <dbReference type="EMBL" id="QDV75165.1"/>
    </source>
</evidence>
<dbReference type="EMBL" id="CP036349">
    <property type="protein sequence ID" value="QDV75165.1"/>
    <property type="molecule type" value="Genomic_DNA"/>
</dbReference>
<dbReference type="PANTHER" id="PTHR44591">
    <property type="entry name" value="STRESS RESPONSE REGULATOR PROTEIN 1"/>
    <property type="match status" value="1"/>
</dbReference>
<keyword evidence="5" id="KW-1185">Reference proteome</keyword>
<accession>A0A518KBJ7</accession>
<organism evidence="4 5">
    <name type="scientific">Botrimarina mediterranea</name>
    <dbReference type="NCBI Taxonomy" id="2528022"/>
    <lineage>
        <taxon>Bacteria</taxon>
        <taxon>Pseudomonadati</taxon>
        <taxon>Planctomycetota</taxon>
        <taxon>Planctomycetia</taxon>
        <taxon>Pirellulales</taxon>
        <taxon>Lacipirellulaceae</taxon>
        <taxon>Botrimarina</taxon>
    </lineage>
</organism>
<keyword evidence="1 2" id="KW-0597">Phosphoprotein</keyword>
<dbReference type="GO" id="GO:0000160">
    <property type="term" value="P:phosphorelay signal transduction system"/>
    <property type="evidence" value="ECO:0007669"/>
    <property type="project" value="InterPro"/>
</dbReference>
<evidence type="ECO:0000256" key="1">
    <source>
        <dbReference type="ARBA" id="ARBA00022553"/>
    </source>
</evidence>
<dbReference type="Gene3D" id="3.40.50.2300">
    <property type="match status" value="1"/>
</dbReference>
<dbReference type="InterPro" id="IPR050595">
    <property type="entry name" value="Bact_response_regulator"/>
</dbReference>
<dbReference type="PANTHER" id="PTHR44591:SF3">
    <property type="entry name" value="RESPONSE REGULATORY DOMAIN-CONTAINING PROTEIN"/>
    <property type="match status" value="1"/>
</dbReference>
<dbReference type="Pfam" id="PF00072">
    <property type="entry name" value="Response_reg"/>
    <property type="match status" value="1"/>
</dbReference>
<reference evidence="4 5" key="1">
    <citation type="submission" date="2019-02" db="EMBL/GenBank/DDBJ databases">
        <title>Deep-cultivation of Planctomycetes and their phenomic and genomic characterization uncovers novel biology.</title>
        <authorList>
            <person name="Wiegand S."/>
            <person name="Jogler M."/>
            <person name="Boedeker C."/>
            <person name="Pinto D."/>
            <person name="Vollmers J."/>
            <person name="Rivas-Marin E."/>
            <person name="Kohn T."/>
            <person name="Peeters S.H."/>
            <person name="Heuer A."/>
            <person name="Rast P."/>
            <person name="Oberbeckmann S."/>
            <person name="Bunk B."/>
            <person name="Jeske O."/>
            <person name="Meyerdierks A."/>
            <person name="Storesund J.E."/>
            <person name="Kallscheuer N."/>
            <person name="Luecker S."/>
            <person name="Lage O.M."/>
            <person name="Pohl T."/>
            <person name="Merkel B.J."/>
            <person name="Hornburger P."/>
            <person name="Mueller R.-W."/>
            <person name="Bruemmer F."/>
            <person name="Labrenz M."/>
            <person name="Spormann A.M."/>
            <person name="Op den Camp H."/>
            <person name="Overmann J."/>
            <person name="Amann R."/>
            <person name="Jetten M.S.M."/>
            <person name="Mascher T."/>
            <person name="Medema M.H."/>
            <person name="Devos D.P."/>
            <person name="Kaster A.-K."/>
            <person name="Ovreas L."/>
            <person name="Rohde M."/>
            <person name="Galperin M.Y."/>
            <person name="Jogler C."/>
        </authorList>
    </citation>
    <scope>NUCLEOTIDE SEQUENCE [LARGE SCALE GENOMIC DNA]</scope>
    <source>
        <strain evidence="4 5">Spa11</strain>
    </source>
</reference>
<dbReference type="SUPFAM" id="SSF52172">
    <property type="entry name" value="CheY-like"/>
    <property type="match status" value="1"/>
</dbReference>
<dbReference type="InterPro" id="IPR011006">
    <property type="entry name" value="CheY-like_superfamily"/>
</dbReference>
<evidence type="ECO:0000256" key="2">
    <source>
        <dbReference type="PROSITE-ProRule" id="PRU00169"/>
    </source>
</evidence>
<protein>
    <submittedName>
        <fullName evidence="4">Transcriptional regulatory protein TcrA</fullName>
    </submittedName>
</protein>
<evidence type="ECO:0000259" key="3">
    <source>
        <dbReference type="PROSITE" id="PS50110"/>
    </source>
</evidence>
<dbReference type="KEGG" id="bmei:Spa11_33770"/>
<dbReference type="RefSeq" id="WP_145114215.1">
    <property type="nucleotide sequence ID" value="NZ_CP036349.1"/>
</dbReference>
<dbReference type="Proteomes" id="UP000316426">
    <property type="component" value="Chromosome"/>
</dbReference>
<feature type="domain" description="Response regulatory" evidence="3">
    <location>
        <begin position="7"/>
        <end position="121"/>
    </location>
</feature>